<protein>
    <submittedName>
        <fullName evidence="1">Uncharacterized protein</fullName>
    </submittedName>
</protein>
<reference evidence="1" key="1">
    <citation type="journal article" date="2021" name="Proc. Natl. Acad. Sci. U.S.A.">
        <title>A Catalog of Tens of Thousands of Viruses from Human Metagenomes Reveals Hidden Associations with Chronic Diseases.</title>
        <authorList>
            <person name="Tisza M.J."/>
            <person name="Buck C.B."/>
        </authorList>
    </citation>
    <scope>NUCLEOTIDE SEQUENCE</scope>
    <source>
        <strain evidence="1">CtuUw41</strain>
    </source>
</reference>
<name>A0A8S5MYN3_9CAUD</name>
<sequence>MLLNKLISVLFNSYTSLTTLHPSARLKIHIVLMTEKSRPQEPHSPIRK</sequence>
<proteinExistence type="predicted"/>
<accession>A0A8S5MYN3</accession>
<dbReference type="EMBL" id="BK015017">
    <property type="protein sequence ID" value="DAD87239.1"/>
    <property type="molecule type" value="Genomic_DNA"/>
</dbReference>
<organism evidence="1">
    <name type="scientific">Siphoviridae sp. ctuUw41</name>
    <dbReference type="NCBI Taxonomy" id="2826503"/>
    <lineage>
        <taxon>Viruses</taxon>
        <taxon>Duplodnaviria</taxon>
        <taxon>Heunggongvirae</taxon>
        <taxon>Uroviricota</taxon>
        <taxon>Caudoviricetes</taxon>
    </lineage>
</organism>
<evidence type="ECO:0000313" key="1">
    <source>
        <dbReference type="EMBL" id="DAD87239.1"/>
    </source>
</evidence>